<gene>
    <name evidence="16" type="ORF">DCHRY22_LOCUS6471</name>
</gene>
<dbReference type="SUPFAM" id="SSF54495">
    <property type="entry name" value="UBC-like"/>
    <property type="match status" value="1"/>
</dbReference>
<comment type="catalytic activity">
    <reaction evidence="8">
        <text>L-threonyl-[protein] + ATP = O-phospho-L-threonyl-[protein] + ADP + H(+)</text>
        <dbReference type="Rhea" id="RHEA:46608"/>
        <dbReference type="Rhea" id="RHEA-COMP:11060"/>
        <dbReference type="Rhea" id="RHEA-COMP:11605"/>
        <dbReference type="ChEBI" id="CHEBI:15378"/>
        <dbReference type="ChEBI" id="CHEBI:30013"/>
        <dbReference type="ChEBI" id="CHEBI:30616"/>
        <dbReference type="ChEBI" id="CHEBI:61977"/>
        <dbReference type="ChEBI" id="CHEBI:456216"/>
        <dbReference type="EC" id="2.7.11.1"/>
    </reaction>
</comment>
<dbReference type="OrthoDB" id="6778822at2759"/>
<comment type="caution">
    <text evidence="16">The sequence shown here is derived from an EMBL/GenBank/DDBJ whole genome shotgun (WGS) entry which is preliminary data.</text>
</comment>
<dbReference type="Pfam" id="PF13393">
    <property type="entry name" value="tRNA-synt_His"/>
    <property type="match status" value="1"/>
</dbReference>
<keyword evidence="4 11" id="KW-0547">Nucleotide-binding</keyword>
<feature type="compositionally biased region" description="Acidic residues" evidence="13">
    <location>
        <begin position="639"/>
        <end position="650"/>
    </location>
</feature>
<keyword evidence="5" id="KW-0418">Kinase</keyword>
<dbReference type="PROSITE" id="PS00107">
    <property type="entry name" value="PROTEIN_KINASE_ATP"/>
    <property type="match status" value="1"/>
</dbReference>
<dbReference type="Pfam" id="PF00069">
    <property type="entry name" value="Pkinase"/>
    <property type="match status" value="3"/>
</dbReference>
<evidence type="ECO:0000256" key="10">
    <source>
        <dbReference type="PIRSR" id="PIRSR000660-1"/>
    </source>
</evidence>
<proteinExistence type="inferred from homology"/>
<dbReference type="GO" id="GO:0009893">
    <property type="term" value="P:positive regulation of metabolic process"/>
    <property type="evidence" value="ECO:0007669"/>
    <property type="project" value="UniProtKB-ARBA"/>
</dbReference>
<evidence type="ECO:0000256" key="12">
    <source>
        <dbReference type="PROSITE-ProRule" id="PRU10141"/>
    </source>
</evidence>
<dbReference type="InterPro" id="IPR008271">
    <property type="entry name" value="Ser/Thr_kinase_AS"/>
</dbReference>
<dbReference type="GO" id="GO:0004694">
    <property type="term" value="F:eukaryotic translation initiation factor 2alpha kinase activity"/>
    <property type="evidence" value="ECO:0007669"/>
    <property type="project" value="InterPro"/>
</dbReference>
<dbReference type="EC" id="2.7.11.1" evidence="1"/>
<dbReference type="PANTHER" id="PTHR11042">
    <property type="entry name" value="EUKARYOTIC TRANSLATION INITIATION FACTOR 2-ALPHA KINASE EIF2-ALPHA KINASE -RELATED"/>
    <property type="match status" value="1"/>
</dbReference>
<evidence type="ECO:0000256" key="8">
    <source>
        <dbReference type="ARBA" id="ARBA00047899"/>
    </source>
</evidence>
<dbReference type="GO" id="GO:0005524">
    <property type="term" value="F:ATP binding"/>
    <property type="evidence" value="ECO:0007669"/>
    <property type="project" value="UniProtKB-UniRule"/>
</dbReference>
<dbReference type="GO" id="GO:0000077">
    <property type="term" value="P:DNA damage checkpoint signaling"/>
    <property type="evidence" value="ECO:0007669"/>
    <property type="project" value="InterPro"/>
</dbReference>
<dbReference type="PIRSF" id="PIRSF000660">
    <property type="entry name" value="Ser/Thr_PK_GCN2"/>
    <property type="match status" value="1"/>
</dbReference>
<dbReference type="Gene3D" id="1.10.510.10">
    <property type="entry name" value="Transferase(Phosphotransferase) domain 1"/>
    <property type="match status" value="2"/>
</dbReference>
<dbReference type="Gene3D" id="3.10.110.10">
    <property type="entry name" value="Ubiquitin Conjugating Enzyme"/>
    <property type="match status" value="1"/>
</dbReference>
<feature type="domain" description="Protein kinase" evidence="14">
    <location>
        <begin position="238"/>
        <end position="474"/>
    </location>
</feature>
<keyword evidence="3" id="KW-0808">Transferase</keyword>
<evidence type="ECO:0000256" key="4">
    <source>
        <dbReference type="ARBA" id="ARBA00022741"/>
    </source>
</evidence>
<comment type="similarity">
    <text evidence="7">Belongs to the protein kinase superfamily. Ser/Thr protein kinase family. GCN2 subfamily.</text>
</comment>
<evidence type="ECO:0000256" key="2">
    <source>
        <dbReference type="ARBA" id="ARBA00022527"/>
    </source>
</evidence>
<protein>
    <recommendedName>
        <fullName evidence="1">non-specific serine/threonine protein kinase</fullName>
        <ecNumber evidence="1">2.7.11.1</ecNumber>
    </recommendedName>
</protein>
<dbReference type="GO" id="GO:0005829">
    <property type="term" value="C:cytosol"/>
    <property type="evidence" value="ECO:0007669"/>
    <property type="project" value="TreeGrafter"/>
</dbReference>
<accession>A0A8J2VU09</accession>
<evidence type="ECO:0000256" key="5">
    <source>
        <dbReference type="ARBA" id="ARBA00022777"/>
    </source>
</evidence>
<keyword evidence="17" id="KW-1185">Reference proteome</keyword>
<dbReference type="Pfam" id="PF05773">
    <property type="entry name" value="RWD"/>
    <property type="match status" value="1"/>
</dbReference>
<evidence type="ECO:0000259" key="15">
    <source>
        <dbReference type="PROSITE" id="PS50908"/>
    </source>
</evidence>
<reference evidence="16" key="1">
    <citation type="submission" date="2021-09" db="EMBL/GenBank/DDBJ databases">
        <authorList>
            <person name="Martin H S."/>
        </authorList>
    </citation>
    <scope>NUCLEOTIDE SEQUENCE</scope>
</reference>
<feature type="domain" description="RWD" evidence="15">
    <location>
        <begin position="12"/>
        <end position="121"/>
    </location>
</feature>
<evidence type="ECO:0000256" key="7">
    <source>
        <dbReference type="ARBA" id="ARBA00037982"/>
    </source>
</evidence>
<dbReference type="CDD" id="cd14046">
    <property type="entry name" value="STKc_EIF2AK4_GCN2_rpt2"/>
    <property type="match status" value="1"/>
</dbReference>
<dbReference type="PROSITE" id="PS00108">
    <property type="entry name" value="PROTEIN_KINASE_ST"/>
    <property type="match status" value="1"/>
</dbReference>
<dbReference type="PROSITE" id="PS50908">
    <property type="entry name" value="RWD"/>
    <property type="match status" value="1"/>
</dbReference>
<dbReference type="Proteomes" id="UP000789524">
    <property type="component" value="Unassembled WGS sequence"/>
</dbReference>
<dbReference type="InterPro" id="IPR011009">
    <property type="entry name" value="Kinase-like_dom_sf"/>
</dbReference>
<dbReference type="InterPro" id="IPR041715">
    <property type="entry name" value="HisRS-like_core"/>
</dbReference>
<dbReference type="InterPro" id="IPR016135">
    <property type="entry name" value="UBQ-conjugating_enzyme/RWD"/>
</dbReference>
<evidence type="ECO:0000313" key="17">
    <source>
        <dbReference type="Proteomes" id="UP000789524"/>
    </source>
</evidence>
<feature type="binding site" evidence="11">
    <location>
        <begin position="526"/>
        <end position="534"/>
    </location>
    <ligand>
        <name>ATP</name>
        <dbReference type="ChEBI" id="CHEBI:30616"/>
    </ligand>
</feature>
<dbReference type="InterPro" id="IPR017441">
    <property type="entry name" value="Protein_kinase_ATP_BS"/>
</dbReference>
<dbReference type="Gene3D" id="3.30.930.10">
    <property type="entry name" value="Bira Bifunctional Protein, Domain 2"/>
    <property type="match status" value="1"/>
</dbReference>
<dbReference type="PROSITE" id="PS50011">
    <property type="entry name" value="PROTEIN_KINASE_DOM"/>
    <property type="match status" value="2"/>
</dbReference>
<sequence length="1531" mass="172480">MSSETNQERQDNELFALKAIYGDAVVDNRKKSVWNEWRPLDVLLTLKPLQNSEGDHCWATLQFICCHNYPDKLPTISIHKMQGLSDSKKLLSELQELAAQLCGEVMIFQLAQHTEQFLRDHYKPTLSCYDEMVKQKTEMEKMKKHDLEVKEFEELKHIKDEIQKRQEALRSGRDRIPSCNLDVDENGQGDIPKLVFYADEKMSPIKKVSKRSSDSIPCCCNIKGIQVLRYTQRNSKKVYIGNCIGHSSNGSTTYLAIDDDGDGLVAKKWTLSVSSDYQIRNRQLNAIQQDLKVMSRLKHPSLAPYTAMEMITESKRNPRQIIYIFRDFVLGSSMKYLKEKSKFGDQFESLKLLRQIGMGLFSALKELHSVNVLHRDVRSETVFLEESGAVKLVGASLDIRLSEILDGDSICDRQTKSHDIYAAAQLLLSVLTEESGQEIPPDLPNSVKDFFSRCLTEDEHLQWSAEQLVNHAFLVDAPTKLPNSKDNNDNDSDSEGDDGAKRISNMTSLANGHSRLNVEFEILAWLGKGAFGDVVKVRNKLDGGFYAIKHVKLNPKSVELNKKITREVKLLSRLNHENVVRYYNAWVETITETEIEESQVVETPVKKGDSLSDVVAKLGQVQINWSMSEGPGRVRDEWSDSDDDSDDDEPWFNITSPEEDSSSLVAFEGNNSQSEPTPTEESVDTKLPLKQVLYIQMEFCEKNTLRQAIDDALYHDHFRAWRLFREILEGLAHVHQKGMIHRDLKPVNIFLDSNDHVKIGDFGLATKVFTGPPVEDKQSQDDTDGLLTGKVGTTLYVAPELQQSASKVIYNQKVDIYSLGIILFEMFHPPFDTGTERYLVLNNLRKKEIIMPKDFTREENAKQIHVIRWLLDHDASLRPTSLELLGSEHVPRAVPEGALCGLLSHTLSSRGSRGYQRLITACLDQKPSAAEDFTYHSGVKPKDMEIIAGIKDAVVKVFQSHGATEFAPPLLTSRSKHWDQYANAVKVMTSSGSVCHLPHDLRLPFARHTAYTGTKYARRYIIDRVYRDTERTIQGFHPREIIECAFDIVNPKTDTLWPDAELLVVASRAAQECSLKVTIQLNHTELLKTLLLSCGVPLDKHSGIYPVLVDVSLGRITNLQLQTHLTTLCVTHRDVTNMLRLMEADVPVGEVREVARVGRGGRGETAIRELEAVVTYARSLGCEVPITVAPFLAYKATQHCGVFWQMSIVRQDSSCKHRARDLIAVGGRYDNLVEEFWKVARAVKDNNTEFNCTSVGFSLSLERVAAILKSHDVEIAPVVRNSECNTVCVCVSTKSSLESKCARLARSLWSGGYSAVLWSAAAADAHHRTLAPLVLEHDQGHVIVSCWEGRSVRFFKQSAADVLEFVKQKISPYSSIRSSDFTNNRTISWPEGEKTNTPYIFVSFINSGGRISKTMRRSHEVQINNQITTILTNLGLSAMFSRVRVSVVALNCDSRCVRQLSAAFSVPLEVRDLPKAIANVSDLFPKYQTTLDEVLSELTNIVKQNNQSGGPDEIQLYAFYSLPYTLCRLVT</sequence>
<evidence type="ECO:0000259" key="14">
    <source>
        <dbReference type="PROSITE" id="PS50011"/>
    </source>
</evidence>
<evidence type="ECO:0000256" key="9">
    <source>
        <dbReference type="ARBA" id="ARBA00048679"/>
    </source>
</evidence>
<dbReference type="InterPro" id="IPR045864">
    <property type="entry name" value="aa-tRNA-synth_II/BPL/LPL"/>
</dbReference>
<dbReference type="CDD" id="cd23823">
    <property type="entry name" value="RWD_GCN2"/>
    <property type="match status" value="1"/>
</dbReference>
<keyword evidence="2" id="KW-0723">Serine/threonine-protein kinase</keyword>
<dbReference type="InterPro" id="IPR016255">
    <property type="entry name" value="Gcn2"/>
</dbReference>
<feature type="domain" description="Protein kinase" evidence="14">
    <location>
        <begin position="520"/>
        <end position="890"/>
    </location>
</feature>
<dbReference type="Gene3D" id="3.30.200.20">
    <property type="entry name" value="Phosphorylase Kinase, domain 1"/>
    <property type="match status" value="1"/>
</dbReference>
<dbReference type="GO" id="GO:1990625">
    <property type="term" value="P:negative regulation of cytoplasmic translational initiation in response to stress"/>
    <property type="evidence" value="ECO:0007669"/>
    <property type="project" value="TreeGrafter"/>
</dbReference>
<dbReference type="PANTHER" id="PTHR11042:SF136">
    <property type="entry name" value="EIF-2-ALPHA KINASE GCN2"/>
    <property type="match status" value="1"/>
</dbReference>
<name>A0A8J2VU09_9NEOP</name>
<dbReference type="GO" id="GO:0005634">
    <property type="term" value="C:nucleus"/>
    <property type="evidence" value="ECO:0007669"/>
    <property type="project" value="TreeGrafter"/>
</dbReference>
<evidence type="ECO:0000256" key="13">
    <source>
        <dbReference type="SAM" id="MobiDB-lite"/>
    </source>
</evidence>
<feature type="region of interest" description="Disordered" evidence="13">
    <location>
        <begin position="479"/>
        <end position="503"/>
    </location>
</feature>
<dbReference type="InterPro" id="IPR000719">
    <property type="entry name" value="Prot_kinase_dom"/>
</dbReference>
<evidence type="ECO:0000256" key="11">
    <source>
        <dbReference type="PIRSR" id="PIRSR000660-2"/>
    </source>
</evidence>
<dbReference type="SUPFAM" id="SSF55681">
    <property type="entry name" value="Class II aaRS and biotin synthetases"/>
    <property type="match status" value="1"/>
</dbReference>
<dbReference type="SMART" id="SM00591">
    <property type="entry name" value="RWD"/>
    <property type="match status" value="1"/>
</dbReference>
<keyword evidence="6 11" id="KW-0067">ATP-binding</keyword>
<dbReference type="InterPro" id="IPR050339">
    <property type="entry name" value="CC_SR_Kinase"/>
</dbReference>
<evidence type="ECO:0000313" key="16">
    <source>
        <dbReference type="EMBL" id="CAG9565671.1"/>
    </source>
</evidence>
<organism evidence="16 17">
    <name type="scientific">Danaus chrysippus</name>
    <name type="common">African queen</name>
    <dbReference type="NCBI Taxonomy" id="151541"/>
    <lineage>
        <taxon>Eukaryota</taxon>
        <taxon>Metazoa</taxon>
        <taxon>Ecdysozoa</taxon>
        <taxon>Arthropoda</taxon>
        <taxon>Hexapoda</taxon>
        <taxon>Insecta</taxon>
        <taxon>Pterygota</taxon>
        <taxon>Neoptera</taxon>
        <taxon>Endopterygota</taxon>
        <taxon>Lepidoptera</taxon>
        <taxon>Glossata</taxon>
        <taxon>Ditrysia</taxon>
        <taxon>Papilionoidea</taxon>
        <taxon>Nymphalidae</taxon>
        <taxon>Danainae</taxon>
        <taxon>Danaini</taxon>
        <taxon>Danaina</taxon>
        <taxon>Danaus</taxon>
        <taxon>Anosia</taxon>
    </lineage>
</organism>
<dbReference type="InterPro" id="IPR006575">
    <property type="entry name" value="RWD_dom"/>
</dbReference>
<feature type="region of interest" description="Disordered" evidence="13">
    <location>
        <begin position="628"/>
        <end position="663"/>
    </location>
</feature>
<feature type="binding site" evidence="11 12">
    <location>
        <position position="549"/>
    </location>
    <ligand>
        <name>ATP</name>
        <dbReference type="ChEBI" id="CHEBI:30616"/>
    </ligand>
</feature>
<feature type="active site" description="Proton acceptor" evidence="10">
    <location>
        <position position="743"/>
    </location>
</feature>
<comment type="catalytic activity">
    <reaction evidence="9">
        <text>L-seryl-[protein] + ATP = O-phospho-L-seryl-[protein] + ADP + H(+)</text>
        <dbReference type="Rhea" id="RHEA:17989"/>
        <dbReference type="Rhea" id="RHEA-COMP:9863"/>
        <dbReference type="Rhea" id="RHEA-COMP:11604"/>
        <dbReference type="ChEBI" id="CHEBI:15378"/>
        <dbReference type="ChEBI" id="CHEBI:29999"/>
        <dbReference type="ChEBI" id="CHEBI:30616"/>
        <dbReference type="ChEBI" id="CHEBI:83421"/>
        <dbReference type="ChEBI" id="CHEBI:456216"/>
        <dbReference type="EC" id="2.7.11.1"/>
    </reaction>
</comment>
<evidence type="ECO:0000256" key="3">
    <source>
        <dbReference type="ARBA" id="ARBA00022679"/>
    </source>
</evidence>
<dbReference type="EMBL" id="CAKASE010000054">
    <property type="protein sequence ID" value="CAG9565671.1"/>
    <property type="molecule type" value="Genomic_DNA"/>
</dbReference>
<evidence type="ECO:0000256" key="6">
    <source>
        <dbReference type="ARBA" id="ARBA00022840"/>
    </source>
</evidence>
<dbReference type="SMART" id="SM00220">
    <property type="entry name" value="S_TKc"/>
    <property type="match status" value="1"/>
</dbReference>
<evidence type="ECO:0000256" key="1">
    <source>
        <dbReference type="ARBA" id="ARBA00012513"/>
    </source>
</evidence>
<dbReference type="FunFam" id="3.10.110.10:FF:000050">
    <property type="entry name" value="eIF-2-alpha kinase GCN2"/>
    <property type="match status" value="1"/>
</dbReference>
<dbReference type="SUPFAM" id="SSF56112">
    <property type="entry name" value="Protein kinase-like (PK-like)"/>
    <property type="match status" value="2"/>
</dbReference>